<evidence type="ECO:0000256" key="1">
    <source>
        <dbReference type="SAM" id="Coils"/>
    </source>
</evidence>
<dbReference type="EMBL" id="CAJNOC010008337">
    <property type="protein sequence ID" value="CAF1114072.1"/>
    <property type="molecule type" value="Genomic_DNA"/>
</dbReference>
<name>A0A814Q1P2_9BILA</name>
<feature type="coiled-coil region" evidence="1">
    <location>
        <begin position="27"/>
        <end position="109"/>
    </location>
</feature>
<feature type="non-terminal residue" evidence="2">
    <location>
        <position position="1"/>
    </location>
</feature>
<evidence type="ECO:0000313" key="2">
    <source>
        <dbReference type="EMBL" id="CAF1114072.1"/>
    </source>
</evidence>
<accession>A0A814Q1P2</accession>
<sequence>METSSLLNSKQRRQLKRIQNCEIQKRKEAYDKKIMEEQKLKAKQEREMAVKRKNEIETMDNMPKKSRLEKLEEQNRQLQSMIIQYEEKVQEKTEELDAYKKSIELQLENKRIGYVLRPIEISKRYNTYKQSPDSPFDTPSHEKITTKIIPLEIKNIRDTSRMDPRL</sequence>
<keyword evidence="1" id="KW-0175">Coiled coil</keyword>
<reference evidence="2" key="1">
    <citation type="submission" date="2021-02" db="EMBL/GenBank/DDBJ databases">
        <authorList>
            <person name="Nowell W R."/>
        </authorList>
    </citation>
    <scope>NUCLEOTIDE SEQUENCE</scope>
    <source>
        <strain evidence="2">Ploen Becks lab</strain>
    </source>
</reference>
<organism evidence="2 3">
    <name type="scientific">Brachionus calyciflorus</name>
    <dbReference type="NCBI Taxonomy" id="104777"/>
    <lineage>
        <taxon>Eukaryota</taxon>
        <taxon>Metazoa</taxon>
        <taxon>Spiralia</taxon>
        <taxon>Gnathifera</taxon>
        <taxon>Rotifera</taxon>
        <taxon>Eurotatoria</taxon>
        <taxon>Monogononta</taxon>
        <taxon>Pseudotrocha</taxon>
        <taxon>Ploima</taxon>
        <taxon>Brachionidae</taxon>
        <taxon>Brachionus</taxon>
    </lineage>
</organism>
<keyword evidence="3" id="KW-1185">Reference proteome</keyword>
<proteinExistence type="predicted"/>
<feature type="non-terminal residue" evidence="2">
    <location>
        <position position="166"/>
    </location>
</feature>
<dbReference type="Proteomes" id="UP000663879">
    <property type="component" value="Unassembled WGS sequence"/>
</dbReference>
<evidence type="ECO:0000313" key="3">
    <source>
        <dbReference type="Proteomes" id="UP000663879"/>
    </source>
</evidence>
<dbReference type="AlphaFoldDB" id="A0A814Q1P2"/>
<gene>
    <name evidence="2" type="ORF">OXX778_LOCUS21750</name>
</gene>
<comment type="caution">
    <text evidence="2">The sequence shown here is derived from an EMBL/GenBank/DDBJ whole genome shotgun (WGS) entry which is preliminary data.</text>
</comment>
<protein>
    <submittedName>
        <fullName evidence="2">Uncharacterized protein</fullName>
    </submittedName>
</protein>